<evidence type="ECO:0000256" key="4">
    <source>
        <dbReference type="ARBA" id="ARBA00023163"/>
    </source>
</evidence>
<keyword evidence="2 5" id="KW-0805">Transcription regulation</keyword>
<protein>
    <recommendedName>
        <fullName evidence="5">Heat-inducible transcription repressor HrcA</fullName>
    </recommendedName>
</protein>
<dbReference type="InterPro" id="IPR002571">
    <property type="entry name" value="HrcA"/>
</dbReference>
<dbReference type="SUPFAM" id="SSF55781">
    <property type="entry name" value="GAF domain-like"/>
    <property type="match status" value="1"/>
</dbReference>
<keyword evidence="4 5" id="KW-0804">Transcription</keyword>
<dbReference type="Gene3D" id="1.10.10.10">
    <property type="entry name" value="Winged helix-like DNA-binding domain superfamily/Winged helix DNA-binding domain"/>
    <property type="match status" value="1"/>
</dbReference>
<evidence type="ECO:0000313" key="8">
    <source>
        <dbReference type="Proteomes" id="UP000092695"/>
    </source>
</evidence>
<dbReference type="InterPro" id="IPR021153">
    <property type="entry name" value="HrcA_C"/>
</dbReference>
<dbReference type="InterPro" id="IPR023120">
    <property type="entry name" value="WHTH_transcript_rep_HrcA_IDD"/>
</dbReference>
<organism evidence="7 8">
    <name type="scientific">Woeseia oceani</name>
    <dbReference type="NCBI Taxonomy" id="1548547"/>
    <lineage>
        <taxon>Bacteria</taxon>
        <taxon>Pseudomonadati</taxon>
        <taxon>Pseudomonadota</taxon>
        <taxon>Gammaproteobacteria</taxon>
        <taxon>Woeseiales</taxon>
        <taxon>Woeseiaceae</taxon>
        <taxon>Woeseia</taxon>
    </lineage>
</organism>
<dbReference type="PIRSF" id="PIRSF005485">
    <property type="entry name" value="HrcA"/>
    <property type="match status" value="1"/>
</dbReference>
<dbReference type="Gene3D" id="3.30.390.60">
    <property type="entry name" value="Heat-inducible transcription repressor hrca homolog, domain 3"/>
    <property type="match status" value="1"/>
</dbReference>
<dbReference type="Gene3D" id="3.30.450.40">
    <property type="match status" value="1"/>
</dbReference>
<dbReference type="KEGG" id="woc:BA177_10205"/>
<dbReference type="InterPro" id="IPR036390">
    <property type="entry name" value="WH_DNA-bd_sf"/>
</dbReference>
<accession>A0A193LGE0</accession>
<gene>
    <name evidence="5" type="primary">hrcA</name>
    <name evidence="7" type="ORF">BA177_10205</name>
</gene>
<feature type="domain" description="Heat-inducible transcription repressor HrcA C-terminal" evidence="6">
    <location>
        <begin position="112"/>
        <end position="334"/>
    </location>
</feature>
<dbReference type="PANTHER" id="PTHR34824">
    <property type="entry name" value="HEAT-INDUCIBLE TRANSCRIPTION REPRESSOR HRCA"/>
    <property type="match status" value="1"/>
</dbReference>
<dbReference type="Proteomes" id="UP000092695">
    <property type="component" value="Chromosome"/>
</dbReference>
<comment type="function">
    <text evidence="5">Negative regulator of class I heat shock genes (grpE-dnaK-dnaJ and groELS operons). Prevents heat-shock induction of these operons.</text>
</comment>
<dbReference type="RefSeq" id="WP_068615955.1">
    <property type="nucleotide sequence ID" value="NZ_CP016268.1"/>
</dbReference>
<reference evidence="7 8" key="1">
    <citation type="submission" date="2016-06" db="EMBL/GenBank/DDBJ databases">
        <title>Complete genome sequence of a deep-branching marine Gamma Proteobacterium Woeseia oceani type strain XK5.</title>
        <authorList>
            <person name="Mu D."/>
            <person name="Du Z."/>
        </authorList>
    </citation>
    <scope>NUCLEOTIDE SEQUENCE [LARGE SCALE GENOMIC DNA]</scope>
    <source>
        <strain evidence="7 8">XK5</strain>
    </source>
</reference>
<dbReference type="SUPFAM" id="SSF46785">
    <property type="entry name" value="Winged helix' DNA-binding domain"/>
    <property type="match status" value="1"/>
</dbReference>
<proteinExistence type="inferred from homology"/>
<dbReference type="AlphaFoldDB" id="A0A193LGE0"/>
<comment type="similarity">
    <text evidence="5">Belongs to the HrcA family.</text>
</comment>
<evidence type="ECO:0000313" key="7">
    <source>
        <dbReference type="EMBL" id="ANO51528.1"/>
    </source>
</evidence>
<sequence>MSKQAVSNVPNERSQYLLKILIQRFIRDGQPVGSRTLSRDSGLDLSPATIRNVLADLEDLGFVSAPHTSAGRVPTPRGYRMFVDTLVQYKQPKDGEIRRLQKRLAGNDQDPDNLVSSVSNALSRITSLAGVVTMPKGQHATLRQIEFLPLSDNRVLAILVINNREVQNRILNTDRNYTSDELQRAANYINENYAGVELKDIHLRLVSDLEKTRDSMNQAMLDIVSVAQSAMDGAGPQKSGFVVSGETNLMGIAELSDIDKLRRLFDAFSHKRLLIDLLDRSISANGVQVFIGEESGYQILDDCSVVSAPYRMDDGKIGVLGVIGPTRMAYDRVVPIVEVTAKMLGSVLNVPD</sequence>
<keyword evidence="3 5" id="KW-0346">Stress response</keyword>
<dbReference type="Pfam" id="PF01628">
    <property type="entry name" value="HrcA"/>
    <property type="match status" value="1"/>
</dbReference>
<evidence type="ECO:0000259" key="6">
    <source>
        <dbReference type="Pfam" id="PF01628"/>
    </source>
</evidence>
<dbReference type="GO" id="GO:0003677">
    <property type="term" value="F:DNA binding"/>
    <property type="evidence" value="ECO:0007669"/>
    <property type="project" value="InterPro"/>
</dbReference>
<keyword evidence="1 5" id="KW-0678">Repressor</keyword>
<dbReference type="EMBL" id="CP016268">
    <property type="protein sequence ID" value="ANO51528.1"/>
    <property type="molecule type" value="Genomic_DNA"/>
</dbReference>
<dbReference type="GO" id="GO:0045892">
    <property type="term" value="P:negative regulation of DNA-templated transcription"/>
    <property type="evidence" value="ECO:0007669"/>
    <property type="project" value="UniProtKB-UniRule"/>
</dbReference>
<evidence type="ECO:0000256" key="1">
    <source>
        <dbReference type="ARBA" id="ARBA00022491"/>
    </source>
</evidence>
<name>A0A193LGE0_9GAMM</name>
<keyword evidence="8" id="KW-1185">Reference proteome</keyword>
<dbReference type="NCBIfam" id="TIGR00331">
    <property type="entry name" value="hrcA"/>
    <property type="match status" value="1"/>
</dbReference>
<dbReference type="InterPro" id="IPR036388">
    <property type="entry name" value="WH-like_DNA-bd_sf"/>
</dbReference>
<dbReference type="HAMAP" id="MF_00081">
    <property type="entry name" value="HrcA"/>
    <property type="match status" value="1"/>
</dbReference>
<dbReference type="OrthoDB" id="9783139at2"/>
<evidence type="ECO:0000256" key="2">
    <source>
        <dbReference type="ARBA" id="ARBA00023015"/>
    </source>
</evidence>
<evidence type="ECO:0000256" key="3">
    <source>
        <dbReference type="ARBA" id="ARBA00023016"/>
    </source>
</evidence>
<dbReference type="InterPro" id="IPR029016">
    <property type="entry name" value="GAF-like_dom_sf"/>
</dbReference>
<dbReference type="PANTHER" id="PTHR34824:SF1">
    <property type="entry name" value="HEAT-INDUCIBLE TRANSCRIPTION REPRESSOR HRCA"/>
    <property type="match status" value="1"/>
</dbReference>
<evidence type="ECO:0000256" key="5">
    <source>
        <dbReference type="HAMAP-Rule" id="MF_00081"/>
    </source>
</evidence>
<dbReference type="STRING" id="1548547.BA177_10205"/>